<evidence type="ECO:0000259" key="2">
    <source>
        <dbReference type="Pfam" id="PF00149"/>
    </source>
</evidence>
<comment type="caution">
    <text evidence="4">The sequence shown here is derived from an EMBL/GenBank/DDBJ whole genome shotgun (WGS) entry which is preliminary data.</text>
</comment>
<dbReference type="EMBL" id="JBHFFA010000003">
    <property type="protein sequence ID" value="KAL2632582.1"/>
    <property type="molecule type" value="Genomic_DNA"/>
</dbReference>
<dbReference type="PANTHER" id="PTHR32114">
    <property type="entry name" value="ABC TRANSPORTER ABCH.3"/>
    <property type="match status" value="1"/>
</dbReference>
<dbReference type="AlphaFoldDB" id="A0ABD1YP87"/>
<dbReference type="InterPro" id="IPR027417">
    <property type="entry name" value="P-loop_NTPase"/>
</dbReference>
<feature type="domain" description="RecF/RecN/SMC N-terminal" evidence="3">
    <location>
        <begin position="490"/>
        <end position="1185"/>
    </location>
</feature>
<protein>
    <submittedName>
        <fullName evidence="4">Uncharacterized protein</fullName>
    </submittedName>
</protein>
<dbReference type="Pfam" id="PF00149">
    <property type="entry name" value="Metallophos"/>
    <property type="match status" value="1"/>
</dbReference>
<name>A0ABD1YP87_9MARC</name>
<dbReference type="SUPFAM" id="SSF52540">
    <property type="entry name" value="P-loop containing nucleoside triphosphate hydrolases"/>
    <property type="match status" value="1"/>
</dbReference>
<evidence type="ECO:0000313" key="4">
    <source>
        <dbReference type="EMBL" id="KAL2632582.1"/>
    </source>
</evidence>
<proteinExistence type="predicted"/>
<evidence type="ECO:0000259" key="3">
    <source>
        <dbReference type="Pfam" id="PF02463"/>
    </source>
</evidence>
<reference evidence="4 5" key="1">
    <citation type="submission" date="2024-09" db="EMBL/GenBank/DDBJ databases">
        <title>Chromosome-scale assembly of Riccia fluitans.</title>
        <authorList>
            <person name="Paukszto L."/>
            <person name="Sawicki J."/>
            <person name="Karawczyk K."/>
            <person name="Piernik-Szablinska J."/>
            <person name="Szczecinska M."/>
            <person name="Mazdziarz M."/>
        </authorList>
    </citation>
    <scope>NUCLEOTIDE SEQUENCE [LARGE SCALE GENOMIC DNA]</scope>
    <source>
        <strain evidence="4">Rf_01</strain>
        <tissue evidence="4">Aerial parts of the thallus</tissue>
    </source>
</reference>
<sequence>MARNPVTFLPVRYLQTPGPVNTVLFLLPRRELKVARLTMRSIFEHLRISCKLSGGNVMTRSSGGPVSVASVAPSNGILRFQLNFRRGIRTSVAWSALKKLSLEPQAKILEQKASWKPRHRSTKPKATNGVETEESSSLQKPRLEVETWSRIKTWIVFSDLHVSRRTLETCLHVLRAVHAEASSRDGGIIFLGDFWHARGALPVELLNVVIQELATWSCPAIFIPGNHDQVNMGGQMHALMVLGAVNPLIRVFDEPVEFLDALWMPYRRDQNIINQTLQQHPTVKAIFAHLDVVGAYMNEACQAKEGVDPAIFPENIPIFTGHYHKPHIVDNTLIEYIGSPYQVSASESGQSKRFLLLDSSWKKIGSVSIDIGGRHFVISDIEKTDLEEMQHVRSGDRIRLLLSTTLLEDTTKRKLETLQNSGVQVDLVFPALLAKPRIEEAESLDAVGLFKLYAERVGMTSGAVTEGVRLLQSMDLPAKLIQRPQVQLALQNIEIQGFGPYLQPVKYPLSQRGIRVICGRNMDSVGADSNGAGKSTLVMAPLWALSGSTDPRPDSMRGLSASDVIHEKAKIARVYVQGTVNGKTFTVERVAGRKPSLKFIYDGEDCTGQDMKLTQEKIDEIIDTSVLQRVAFHGQYGIGGLLEASDKDFKEELSKVVAMDLWVAAKKQSLQDLRSKQTEVELLEGAMTQLRQQGMEIGKKVEESKKRMENWERNWAHRCTVLEQEAEVAAREFESLILEFGTQYRHFLKSSSDLENIALQLEREIAMSENGDTVVNHEIAEAEKKRREMLLAKAAELAVEVRTYNSVLNTKKQGLDDYRKNISGRQICEKCLQTIDSSHSTQKIFQLEDDISCSEEEYKLLVKECSKNEEELQRVTKIITQETQKHEEASIYRWRKSVELRDKVNQLRQCLTVAAAVSTSAAHFLAANGASHSGFKDEDMQTLISRNKQEGDSCELVMSTMEEKGQALRKTRNQLESCIHEGLRRSSKLEQLRQSLYGLRSSDNPFKAEYRALESVFETIETSIVEKQRSYEIAEKYTGWLKELDSAFSHSGVQSYILEGALAELQERTARYLDVLSGGSLGLLLRPTKENKRFRASVEAIDRVAMVRRSTGLTEQRSLRQLSGGERRRLALAVALGFAEFAAQRSGLHCDLLVLDEVLQHLDSEGKARVVSVLKGLPQGTVLLVSQTYGDVADYFDLVDIVVKENDTVRIESPV</sequence>
<dbReference type="InterPro" id="IPR003395">
    <property type="entry name" value="RecF/RecN/SMC_N"/>
</dbReference>
<gene>
    <name evidence="4" type="ORF">R1flu_004061</name>
</gene>
<evidence type="ECO:0000256" key="1">
    <source>
        <dbReference type="SAM" id="MobiDB-lite"/>
    </source>
</evidence>
<dbReference type="InterPro" id="IPR004843">
    <property type="entry name" value="Calcineurin-like_PHP"/>
</dbReference>
<dbReference type="GO" id="GO:0051276">
    <property type="term" value="P:chromosome organization"/>
    <property type="evidence" value="ECO:0007669"/>
    <property type="project" value="UniProtKB-ARBA"/>
</dbReference>
<dbReference type="CDD" id="cd00267">
    <property type="entry name" value="ABC_ATPase"/>
    <property type="match status" value="1"/>
</dbReference>
<dbReference type="SUPFAM" id="SSF56300">
    <property type="entry name" value="Metallo-dependent phosphatases"/>
    <property type="match status" value="1"/>
</dbReference>
<dbReference type="Proteomes" id="UP001605036">
    <property type="component" value="Unassembled WGS sequence"/>
</dbReference>
<dbReference type="Pfam" id="PF02463">
    <property type="entry name" value="SMC_N"/>
    <property type="match status" value="1"/>
</dbReference>
<feature type="region of interest" description="Disordered" evidence="1">
    <location>
        <begin position="113"/>
        <end position="137"/>
    </location>
</feature>
<accession>A0ABD1YP87</accession>
<evidence type="ECO:0000313" key="5">
    <source>
        <dbReference type="Proteomes" id="UP001605036"/>
    </source>
</evidence>
<organism evidence="4 5">
    <name type="scientific">Riccia fluitans</name>
    <dbReference type="NCBI Taxonomy" id="41844"/>
    <lineage>
        <taxon>Eukaryota</taxon>
        <taxon>Viridiplantae</taxon>
        <taxon>Streptophyta</taxon>
        <taxon>Embryophyta</taxon>
        <taxon>Marchantiophyta</taxon>
        <taxon>Marchantiopsida</taxon>
        <taxon>Marchantiidae</taxon>
        <taxon>Marchantiales</taxon>
        <taxon>Ricciaceae</taxon>
        <taxon>Riccia</taxon>
    </lineage>
</organism>
<dbReference type="PANTHER" id="PTHR32114:SF2">
    <property type="entry name" value="ABC TRANSPORTER ABCH.3"/>
    <property type="match status" value="1"/>
</dbReference>
<feature type="domain" description="Calcineurin-like phosphoesterase" evidence="2">
    <location>
        <begin position="155"/>
        <end position="234"/>
    </location>
</feature>
<dbReference type="Gene3D" id="3.40.50.300">
    <property type="entry name" value="P-loop containing nucleotide triphosphate hydrolases"/>
    <property type="match status" value="2"/>
</dbReference>
<dbReference type="InterPro" id="IPR029052">
    <property type="entry name" value="Metallo-depent_PP-like"/>
</dbReference>
<keyword evidence="5" id="KW-1185">Reference proteome</keyword>
<dbReference type="Gene3D" id="3.60.21.10">
    <property type="match status" value="1"/>
</dbReference>